<evidence type="ECO:0000313" key="3">
    <source>
        <dbReference type="Proteomes" id="UP001595699"/>
    </source>
</evidence>
<dbReference type="RefSeq" id="WP_205119795.1">
    <property type="nucleotide sequence ID" value="NZ_JAFBCM010000001.1"/>
</dbReference>
<reference evidence="3" key="1">
    <citation type="journal article" date="2019" name="Int. J. Syst. Evol. Microbiol.">
        <title>The Global Catalogue of Microorganisms (GCM) 10K type strain sequencing project: providing services to taxonomists for standard genome sequencing and annotation.</title>
        <authorList>
            <consortium name="The Broad Institute Genomics Platform"/>
            <consortium name="The Broad Institute Genome Sequencing Center for Infectious Disease"/>
            <person name="Wu L."/>
            <person name="Ma J."/>
        </authorList>
    </citation>
    <scope>NUCLEOTIDE SEQUENCE [LARGE SCALE GENOMIC DNA]</scope>
    <source>
        <strain evidence="3">CGMCC 4.7241</strain>
    </source>
</reference>
<feature type="compositionally biased region" description="Basic and acidic residues" evidence="1">
    <location>
        <begin position="33"/>
        <end position="58"/>
    </location>
</feature>
<evidence type="ECO:0000313" key="2">
    <source>
        <dbReference type="EMBL" id="MFC3763124.1"/>
    </source>
</evidence>
<protein>
    <submittedName>
        <fullName evidence="2">Uncharacterized protein</fullName>
    </submittedName>
</protein>
<feature type="region of interest" description="Disordered" evidence="1">
    <location>
        <begin position="25"/>
        <end position="58"/>
    </location>
</feature>
<dbReference type="EMBL" id="JBHRZH010000017">
    <property type="protein sequence ID" value="MFC3763124.1"/>
    <property type="molecule type" value="Genomic_DNA"/>
</dbReference>
<evidence type="ECO:0000256" key="1">
    <source>
        <dbReference type="SAM" id="MobiDB-lite"/>
    </source>
</evidence>
<sequence length="58" mass="6351">MEAVDARPDHRSSRSLQGRAELVAEAGLARTVDPVDRDPDGMRLDETGDASSEVREEK</sequence>
<accession>A0ABV7YFQ7</accession>
<name>A0ABV7YFQ7_9ACTN</name>
<keyword evidence="3" id="KW-1185">Reference proteome</keyword>
<organism evidence="2 3">
    <name type="scientific">Tenggerimyces flavus</name>
    <dbReference type="NCBI Taxonomy" id="1708749"/>
    <lineage>
        <taxon>Bacteria</taxon>
        <taxon>Bacillati</taxon>
        <taxon>Actinomycetota</taxon>
        <taxon>Actinomycetes</taxon>
        <taxon>Propionibacteriales</taxon>
        <taxon>Nocardioidaceae</taxon>
        <taxon>Tenggerimyces</taxon>
    </lineage>
</organism>
<proteinExistence type="predicted"/>
<dbReference type="Proteomes" id="UP001595699">
    <property type="component" value="Unassembled WGS sequence"/>
</dbReference>
<gene>
    <name evidence="2" type="ORF">ACFOUW_19945</name>
</gene>
<comment type="caution">
    <text evidence="2">The sequence shown here is derived from an EMBL/GenBank/DDBJ whole genome shotgun (WGS) entry which is preliminary data.</text>
</comment>